<feature type="signal peptide" evidence="1">
    <location>
        <begin position="1"/>
        <end position="19"/>
    </location>
</feature>
<organism evidence="2 3">
    <name type="scientific">Gossypium arboreum</name>
    <name type="common">Tree cotton</name>
    <name type="synonym">Gossypium nanking</name>
    <dbReference type="NCBI Taxonomy" id="29729"/>
    <lineage>
        <taxon>Eukaryota</taxon>
        <taxon>Viridiplantae</taxon>
        <taxon>Streptophyta</taxon>
        <taxon>Embryophyta</taxon>
        <taxon>Tracheophyta</taxon>
        <taxon>Spermatophyta</taxon>
        <taxon>Magnoliopsida</taxon>
        <taxon>eudicotyledons</taxon>
        <taxon>Gunneridae</taxon>
        <taxon>Pentapetalae</taxon>
        <taxon>rosids</taxon>
        <taxon>malvids</taxon>
        <taxon>Malvales</taxon>
        <taxon>Malvaceae</taxon>
        <taxon>Malvoideae</taxon>
        <taxon>Gossypium</taxon>
    </lineage>
</organism>
<protein>
    <submittedName>
        <fullName evidence="2">Uncharacterized protein</fullName>
    </submittedName>
</protein>
<reference evidence="2 3" key="1">
    <citation type="submission" date="2023-03" db="EMBL/GenBank/DDBJ databases">
        <title>WGS of Gossypium arboreum.</title>
        <authorList>
            <person name="Yu D."/>
        </authorList>
    </citation>
    <scope>NUCLEOTIDE SEQUENCE [LARGE SCALE GENOMIC DNA]</scope>
    <source>
        <tissue evidence="2">Leaf</tissue>
    </source>
</reference>
<name>A0ABR0MBD8_GOSAR</name>
<dbReference type="EMBL" id="JARKNE010000043">
    <property type="protein sequence ID" value="KAK5769880.1"/>
    <property type="molecule type" value="Genomic_DNA"/>
</dbReference>
<gene>
    <name evidence="2" type="ORF">PVK06_049920</name>
</gene>
<dbReference type="Proteomes" id="UP001358586">
    <property type="component" value="Unassembled WGS sequence"/>
</dbReference>
<comment type="caution">
    <text evidence="2">The sequence shown here is derived from an EMBL/GenBank/DDBJ whole genome shotgun (WGS) entry which is preliminary data.</text>
</comment>
<accession>A0ABR0MBD8</accession>
<keyword evidence="1" id="KW-0732">Signal</keyword>
<proteinExistence type="predicted"/>
<evidence type="ECO:0000313" key="2">
    <source>
        <dbReference type="EMBL" id="KAK5769880.1"/>
    </source>
</evidence>
<evidence type="ECO:0000256" key="1">
    <source>
        <dbReference type="SAM" id="SignalP"/>
    </source>
</evidence>
<evidence type="ECO:0000313" key="3">
    <source>
        <dbReference type="Proteomes" id="UP001358586"/>
    </source>
</evidence>
<feature type="chain" id="PRO_5046419622" evidence="1">
    <location>
        <begin position="20"/>
        <end position="156"/>
    </location>
</feature>
<sequence length="156" mass="17301">MSLELLYLWNAFLPFPLVGKQAFTYHPGDSRKCVGSGGPVFGPDDQDGINLNPSFKGLCETPFPVYLSESLVFGAVETRALAASSEGGLTEVTAPERNNRKININAKKEETVHQALYSKTEKRNGTPYYKKNDQTYLVAIKCRREVRLGATAYVYS</sequence>
<keyword evidence="3" id="KW-1185">Reference proteome</keyword>